<keyword evidence="3" id="KW-1185">Reference proteome</keyword>
<reference evidence="2" key="1">
    <citation type="journal article" date="2014" name="Int. J. Syst. Evol. Microbiol.">
        <title>Complete genome sequence of Corynebacterium casei LMG S-19264T (=DSM 44701T), isolated from a smear-ripened cheese.</title>
        <authorList>
            <consortium name="US DOE Joint Genome Institute (JGI-PGF)"/>
            <person name="Walter F."/>
            <person name="Albersmeier A."/>
            <person name="Kalinowski J."/>
            <person name="Ruckert C."/>
        </authorList>
    </citation>
    <scope>NUCLEOTIDE SEQUENCE</scope>
    <source>
        <strain evidence="2">KCTC 32422</strain>
    </source>
</reference>
<dbReference type="InterPro" id="IPR025514">
    <property type="entry name" value="DUF4402"/>
</dbReference>
<protein>
    <recommendedName>
        <fullName evidence="4">DUF4402 domain-containing protein</fullName>
    </recommendedName>
</protein>
<dbReference type="Proteomes" id="UP000634139">
    <property type="component" value="Unassembled WGS sequence"/>
</dbReference>
<name>A0A918RJ85_9SPHN</name>
<evidence type="ECO:0000256" key="1">
    <source>
        <dbReference type="SAM" id="SignalP"/>
    </source>
</evidence>
<organism evidence="2 3">
    <name type="scientific">Novosphingobium arvoryzae</name>
    <dbReference type="NCBI Taxonomy" id="1256514"/>
    <lineage>
        <taxon>Bacteria</taxon>
        <taxon>Pseudomonadati</taxon>
        <taxon>Pseudomonadota</taxon>
        <taxon>Alphaproteobacteria</taxon>
        <taxon>Sphingomonadales</taxon>
        <taxon>Sphingomonadaceae</taxon>
        <taxon>Novosphingobium</taxon>
    </lineage>
</organism>
<comment type="caution">
    <text evidence="2">The sequence shown here is derived from an EMBL/GenBank/DDBJ whole genome shotgun (WGS) entry which is preliminary data.</text>
</comment>
<dbReference type="AlphaFoldDB" id="A0A918RJ85"/>
<proteinExistence type="predicted"/>
<dbReference type="RefSeq" id="WP_189541488.1">
    <property type="nucleotide sequence ID" value="NZ_BMZD01000005.1"/>
</dbReference>
<sequence>MTWGFLERGAVPRHAGRAMGAALALTLCVPAQAQEVASATATTQAVVVAPATLVKVQDMSFGRIVARPQAGTVTVNGTTGACTVTGPILEVGTCRQAIFAGMGTKNMRARISLDSVVSLTGPGQAMVLDQVFLSNDATISFSGNPNANGQGVGLTQGNGNQRYTIASNSGIFTLKIGGRLNVNANQLPGIYTGSITVTVQYQ</sequence>
<reference evidence="2" key="2">
    <citation type="submission" date="2020-09" db="EMBL/GenBank/DDBJ databases">
        <authorList>
            <person name="Sun Q."/>
            <person name="Kim S."/>
        </authorList>
    </citation>
    <scope>NUCLEOTIDE SEQUENCE</scope>
    <source>
        <strain evidence="2">KCTC 32422</strain>
    </source>
</reference>
<dbReference type="EMBL" id="BMZD01000005">
    <property type="protein sequence ID" value="GHA00962.1"/>
    <property type="molecule type" value="Genomic_DNA"/>
</dbReference>
<evidence type="ECO:0000313" key="3">
    <source>
        <dbReference type="Proteomes" id="UP000634139"/>
    </source>
</evidence>
<feature type="chain" id="PRO_5037645345" description="DUF4402 domain-containing protein" evidence="1">
    <location>
        <begin position="34"/>
        <end position="202"/>
    </location>
</feature>
<dbReference type="Pfam" id="PF14352">
    <property type="entry name" value="DUF4402"/>
    <property type="match status" value="1"/>
</dbReference>
<accession>A0A918RJ85</accession>
<evidence type="ECO:0008006" key="4">
    <source>
        <dbReference type="Google" id="ProtNLM"/>
    </source>
</evidence>
<evidence type="ECO:0000313" key="2">
    <source>
        <dbReference type="EMBL" id="GHA00962.1"/>
    </source>
</evidence>
<gene>
    <name evidence="2" type="ORF">GCM10011617_22050</name>
</gene>
<feature type="signal peptide" evidence="1">
    <location>
        <begin position="1"/>
        <end position="33"/>
    </location>
</feature>
<keyword evidence="1" id="KW-0732">Signal</keyword>